<name>A0A2L1GQW1_9BACT</name>
<dbReference type="PANTHER" id="PTHR40065:SF3">
    <property type="entry name" value="RNA-BINDING PROTEIN YHBY"/>
    <property type="match status" value="1"/>
</dbReference>
<reference evidence="4 5" key="1">
    <citation type="journal article" date="2018" name="MBio">
        <title>Insights into the evolution of host association through the isolation and characterization of a novel human periodontal pathobiont, Desulfobulbus oralis.</title>
        <authorList>
            <person name="Cross K.L."/>
            <person name="Chirania P."/>
            <person name="Xiong W."/>
            <person name="Beall C.J."/>
            <person name="Elkins J.G."/>
            <person name="Giannone R.J."/>
            <person name="Griffen A.L."/>
            <person name="Guss A.M."/>
            <person name="Hettich R.L."/>
            <person name="Joshi S.S."/>
            <person name="Mokrzan E.M."/>
            <person name="Martin R.K."/>
            <person name="Zhulin I.B."/>
            <person name="Leys E.J."/>
            <person name="Podar M."/>
        </authorList>
    </citation>
    <scope>NUCLEOTIDE SEQUENCE [LARGE SCALE GENOMIC DNA]</scope>
    <source>
        <strain evidence="4 5">ORNL</strain>
    </source>
</reference>
<evidence type="ECO:0000256" key="2">
    <source>
        <dbReference type="PROSITE-ProRule" id="PRU00626"/>
    </source>
</evidence>
<dbReference type="KEGG" id="deo:CAY53_11465"/>
<evidence type="ECO:0000313" key="4">
    <source>
        <dbReference type="EMBL" id="AVD72014.1"/>
    </source>
</evidence>
<dbReference type="InterPro" id="IPR051925">
    <property type="entry name" value="RNA-binding_domain"/>
</dbReference>
<keyword evidence="1 2" id="KW-0694">RNA-binding</keyword>
<dbReference type="EMBL" id="CP021255">
    <property type="protein sequence ID" value="AVD72014.1"/>
    <property type="molecule type" value="Genomic_DNA"/>
</dbReference>
<dbReference type="PANTHER" id="PTHR40065">
    <property type="entry name" value="RNA-BINDING PROTEIN YHBY"/>
    <property type="match status" value="1"/>
</dbReference>
<dbReference type="AlphaFoldDB" id="A0A2L1GQW1"/>
<dbReference type="Gene3D" id="3.30.110.60">
    <property type="entry name" value="YhbY-like"/>
    <property type="match status" value="1"/>
</dbReference>
<accession>A0A2L1GQW1</accession>
<dbReference type="PROSITE" id="PS51295">
    <property type="entry name" value="CRM"/>
    <property type="match status" value="1"/>
</dbReference>
<keyword evidence="5" id="KW-1185">Reference proteome</keyword>
<dbReference type="GO" id="GO:0003723">
    <property type="term" value="F:RNA binding"/>
    <property type="evidence" value="ECO:0007669"/>
    <property type="project" value="UniProtKB-UniRule"/>
</dbReference>
<dbReference type="InterPro" id="IPR017924">
    <property type="entry name" value="RNA-binding_YhbY"/>
</dbReference>
<evidence type="ECO:0000256" key="1">
    <source>
        <dbReference type="ARBA" id="ARBA00022884"/>
    </source>
</evidence>
<dbReference type="Proteomes" id="UP000239867">
    <property type="component" value="Chromosome"/>
</dbReference>
<evidence type="ECO:0000313" key="5">
    <source>
        <dbReference type="Proteomes" id="UP000239867"/>
    </source>
</evidence>
<feature type="domain" description="CRM" evidence="3">
    <location>
        <begin position="10"/>
        <end position="106"/>
    </location>
</feature>
<dbReference type="SUPFAM" id="SSF75471">
    <property type="entry name" value="YhbY-like"/>
    <property type="match status" value="1"/>
</dbReference>
<organism evidence="4 5">
    <name type="scientific">Desulfobulbus oralis</name>
    <dbReference type="NCBI Taxonomy" id="1986146"/>
    <lineage>
        <taxon>Bacteria</taxon>
        <taxon>Pseudomonadati</taxon>
        <taxon>Thermodesulfobacteriota</taxon>
        <taxon>Desulfobulbia</taxon>
        <taxon>Desulfobulbales</taxon>
        <taxon>Desulfobulbaceae</taxon>
        <taxon>Desulfobulbus</taxon>
    </lineage>
</organism>
<dbReference type="Pfam" id="PF01985">
    <property type="entry name" value="CRS1_YhbY"/>
    <property type="match status" value="1"/>
</dbReference>
<dbReference type="InterPro" id="IPR001890">
    <property type="entry name" value="RNA-binding_CRM"/>
</dbReference>
<gene>
    <name evidence="4" type="ORF">CAY53_11465</name>
</gene>
<sequence>MTKTKAAKPPVLTNPQKKQLRSLGHELAPVVLAGREGLSANLIAATRAAFKTRELIKIKIGQNAPIQREEAAAELARESGSALVQVVGRVLLLYRPNPELPAEKRIAL</sequence>
<evidence type="ECO:0000259" key="3">
    <source>
        <dbReference type="PROSITE" id="PS51295"/>
    </source>
</evidence>
<protein>
    <recommendedName>
        <fullName evidence="3">CRM domain-containing protein</fullName>
    </recommendedName>
</protein>
<dbReference type="RefSeq" id="WP_104937219.1">
    <property type="nucleotide sequence ID" value="NZ_CP021255.1"/>
</dbReference>
<dbReference type="InterPro" id="IPR035920">
    <property type="entry name" value="YhbY-like_sf"/>
</dbReference>
<dbReference type="SMART" id="SM01103">
    <property type="entry name" value="CRS1_YhbY"/>
    <property type="match status" value="1"/>
</dbReference>
<dbReference type="OrthoDB" id="9797519at2"/>
<proteinExistence type="predicted"/>
<dbReference type="NCBIfam" id="TIGR00253">
    <property type="entry name" value="RNA_bind_YhbY"/>
    <property type="match status" value="1"/>
</dbReference>